<dbReference type="PANTHER" id="PTHR10631">
    <property type="entry name" value="N 2 ,N 2 -DIMETHYLGUANOSINE TRNA METHYLTRANSFERASE"/>
    <property type="match status" value="1"/>
</dbReference>
<evidence type="ECO:0000256" key="2">
    <source>
        <dbReference type="ARBA" id="ARBA00022603"/>
    </source>
</evidence>
<dbReference type="HAMAP" id="MF_00290">
    <property type="entry name" value="tRNA_dimethyltr_TRM1"/>
    <property type="match status" value="1"/>
</dbReference>
<gene>
    <name evidence="8 10" type="primary">trm1</name>
    <name evidence="10" type="ORF">ACAM_0549</name>
</gene>
<evidence type="ECO:0000256" key="3">
    <source>
        <dbReference type="ARBA" id="ARBA00022679"/>
    </source>
</evidence>
<dbReference type="InterPro" id="IPR042296">
    <property type="entry name" value="tRNA_met_Trm1_C"/>
</dbReference>
<evidence type="ECO:0000256" key="8">
    <source>
        <dbReference type="HAMAP-Rule" id="MF_00290"/>
    </source>
</evidence>
<keyword evidence="11" id="KW-1185">Reference proteome</keyword>
<protein>
    <recommendedName>
        <fullName evidence="7 8">tRNA (guanine(26)-N(2))-dimethyltransferase</fullName>
        <ecNumber evidence="7 8">2.1.1.216</ecNumber>
    </recommendedName>
    <alternativeName>
        <fullName evidence="8">tRNA 2,2-dimethylguanosine-26 methyltransferase</fullName>
    </alternativeName>
    <alternativeName>
        <fullName evidence="8">tRNA(guanine-26,N(2)-N(2)) methyltransferase</fullName>
    </alternativeName>
    <alternativeName>
        <fullName evidence="8">tRNA(m(2,2)G26)dimethyltransferase</fullName>
    </alternativeName>
</protein>
<dbReference type="InterPro" id="IPR022923">
    <property type="entry name" value="TRM1_arc_bac"/>
</dbReference>
<keyword evidence="4 8" id="KW-0949">S-adenosyl-L-methionine</keyword>
<feature type="binding site" evidence="8">
    <location>
        <position position="82"/>
    </location>
    <ligand>
        <name>S-adenosyl-L-methionine</name>
        <dbReference type="ChEBI" id="CHEBI:59789"/>
    </ligand>
</feature>
<evidence type="ECO:0000256" key="9">
    <source>
        <dbReference type="PROSITE-ProRule" id="PRU00958"/>
    </source>
</evidence>
<dbReference type="STRING" id="1198449.ACAM_0549"/>
<dbReference type="GO" id="GO:0002940">
    <property type="term" value="P:tRNA N2-guanine methylation"/>
    <property type="evidence" value="ECO:0007669"/>
    <property type="project" value="TreeGrafter"/>
</dbReference>
<dbReference type="InterPro" id="IPR002905">
    <property type="entry name" value="Trm1"/>
</dbReference>
<dbReference type="Gene3D" id="3.40.50.150">
    <property type="entry name" value="Vaccinia Virus protein VP39"/>
    <property type="match status" value="1"/>
</dbReference>
<keyword evidence="2 8" id="KW-0489">Methyltransferase</keyword>
<dbReference type="EMBL" id="AP012489">
    <property type="protein sequence ID" value="BAN90018.1"/>
    <property type="molecule type" value="Genomic_DNA"/>
</dbReference>
<dbReference type="Pfam" id="PF02005">
    <property type="entry name" value="TRM"/>
    <property type="match status" value="1"/>
</dbReference>
<dbReference type="AlphaFoldDB" id="U3TDG8"/>
<dbReference type="PANTHER" id="PTHR10631:SF3">
    <property type="entry name" value="TRNA (GUANINE(26)-N(2))-DIMETHYLTRANSFERASE"/>
    <property type="match status" value="1"/>
</dbReference>
<keyword evidence="1 8" id="KW-0820">tRNA-binding</keyword>
<evidence type="ECO:0000256" key="1">
    <source>
        <dbReference type="ARBA" id="ARBA00022555"/>
    </source>
</evidence>
<comment type="caution">
    <text evidence="8">Lacks conserved residue(s) required for the propagation of feature annotation.</text>
</comment>
<evidence type="ECO:0000256" key="5">
    <source>
        <dbReference type="ARBA" id="ARBA00022694"/>
    </source>
</evidence>
<dbReference type="GO" id="GO:0160104">
    <property type="term" value="F:tRNA (guanine(26)-N2)-dimethyltransferase activity"/>
    <property type="evidence" value="ECO:0007669"/>
    <property type="project" value="UniProtKB-UniRule"/>
</dbReference>
<evidence type="ECO:0000256" key="6">
    <source>
        <dbReference type="ARBA" id="ARBA00022884"/>
    </source>
</evidence>
<evidence type="ECO:0000313" key="11">
    <source>
        <dbReference type="Proteomes" id="UP000016887"/>
    </source>
</evidence>
<dbReference type="PROSITE" id="PS51626">
    <property type="entry name" value="SAM_MT_TRM1"/>
    <property type="match status" value="1"/>
</dbReference>
<feature type="binding site" evidence="8">
    <location>
        <position position="99"/>
    </location>
    <ligand>
        <name>S-adenosyl-L-methionine</name>
        <dbReference type="ChEBI" id="CHEBI:59789"/>
    </ligand>
</feature>
<dbReference type="Proteomes" id="UP000016887">
    <property type="component" value="Chromosome"/>
</dbReference>
<evidence type="ECO:0000256" key="7">
    <source>
        <dbReference type="ARBA" id="ARBA00039099"/>
    </source>
</evidence>
<sequence length="406" mass="43807">MLMHSPARLAATLEGKAIVYMPSPESAIVSGRLEPAWLEVFYNPAMEFNRDVSIIVAIALRSLGLMTRSGVALDAHSGVGVRGVRYALEAGLGHVIMNDINPKAARLSALNARANGLEPGSYTIFNRDSNSLMFHLSRERPTPVSLIDIDPYGSPAPFLDAALALSGKGSVVAVTATDLAVLEGRKARAAVRRYMLRGVSKTPLSKETGLRVLLGYLARVAASHDKAVKPLVAYYADHYYRVYVSVERGAKRSDAMLEESIGKVVYCSEAGVAIAVPHSSDPREVCGGQYIVAGEPAWIGSLGDKSFIEAMLDIAGKSGWLGTRARVERLLEILLGETPLSRGNIYVSLTSLASKARVNTPKKSLVIEFLRERGYRAAATHFSGEGVRTDAPWEEVREAVVKLSSR</sequence>
<accession>U3TDG8</accession>
<comment type="function">
    <text evidence="8">Dimethylates a single guanine residue at position 26 of a number of tRNAs using S-adenosyl-L-methionine as donor of the methyl groups.</text>
</comment>
<dbReference type="NCBIfam" id="TIGR00308">
    <property type="entry name" value="TRM1"/>
    <property type="match status" value="1"/>
</dbReference>
<dbReference type="Gene3D" id="3.30.56.70">
    <property type="entry name" value="N2,N2-dimethylguanosine tRNA methyltransferase, C-terminal domain"/>
    <property type="match status" value="1"/>
</dbReference>
<comment type="catalytic activity">
    <reaction evidence="8">
        <text>guanosine(26) in tRNA + 2 S-adenosyl-L-methionine = N(2)-dimethylguanosine(26) in tRNA + 2 S-adenosyl-L-homocysteine + 2 H(+)</text>
        <dbReference type="Rhea" id="RHEA:43140"/>
        <dbReference type="Rhea" id="RHEA-COMP:10359"/>
        <dbReference type="Rhea" id="RHEA-COMP:10360"/>
        <dbReference type="ChEBI" id="CHEBI:15378"/>
        <dbReference type="ChEBI" id="CHEBI:57856"/>
        <dbReference type="ChEBI" id="CHEBI:59789"/>
        <dbReference type="ChEBI" id="CHEBI:74269"/>
        <dbReference type="ChEBI" id="CHEBI:74513"/>
        <dbReference type="EC" id="2.1.1.216"/>
    </reaction>
</comment>
<evidence type="ECO:0000313" key="10">
    <source>
        <dbReference type="EMBL" id="BAN90018.1"/>
    </source>
</evidence>
<dbReference type="eggNOG" id="arCOG01219">
    <property type="taxonomic scope" value="Archaea"/>
</dbReference>
<keyword evidence="6 8" id="KW-0694">RNA-binding</keyword>
<keyword evidence="3 8" id="KW-0808">Transferase</keyword>
<keyword evidence="5 8" id="KW-0819">tRNA processing</keyword>
<feature type="binding site" evidence="8">
    <location>
        <position position="128"/>
    </location>
    <ligand>
        <name>S-adenosyl-L-methionine</name>
        <dbReference type="ChEBI" id="CHEBI:59789"/>
    </ligand>
</feature>
<comment type="similarity">
    <text evidence="8 9">Belongs to the class I-like SAM-binding methyltransferase superfamily. Trm1 family.</text>
</comment>
<dbReference type="KEGG" id="acj:ACAM_0549"/>
<name>U3TDG8_9CREN</name>
<dbReference type="EC" id="2.1.1.216" evidence="7 8"/>
<dbReference type="GO" id="GO:0000049">
    <property type="term" value="F:tRNA binding"/>
    <property type="evidence" value="ECO:0007669"/>
    <property type="project" value="UniProtKB-UniRule"/>
</dbReference>
<organism evidence="10 11">
    <name type="scientific">Aeropyrum camini SY1 = JCM 12091</name>
    <dbReference type="NCBI Taxonomy" id="1198449"/>
    <lineage>
        <taxon>Archaea</taxon>
        <taxon>Thermoproteota</taxon>
        <taxon>Thermoprotei</taxon>
        <taxon>Desulfurococcales</taxon>
        <taxon>Desulfurococcaceae</taxon>
        <taxon>Aeropyrum</taxon>
    </lineage>
</organism>
<evidence type="ECO:0000256" key="4">
    <source>
        <dbReference type="ARBA" id="ARBA00022691"/>
    </source>
</evidence>
<reference evidence="10 11" key="1">
    <citation type="journal article" date="2013" name="Appl. Environ. Microbiol.">
        <title>Variation of the Virus-Related Elements within Syntenic Genomes of the Hyperthermophilic Archaeon Aeropyrum.</title>
        <authorList>
            <person name="Daifuku T."/>
            <person name="Yoshida T."/>
            <person name="Kitamura T."/>
            <person name="Kawaichi S."/>
            <person name="Inoue T."/>
            <person name="Nomura K."/>
            <person name="Yoshida Y."/>
            <person name="Kuno S."/>
            <person name="Sako Y."/>
        </authorList>
    </citation>
    <scope>NUCLEOTIDE SEQUENCE [LARGE SCALE GENOMIC DNA]</scope>
    <source>
        <strain evidence="10 11">SY1</strain>
    </source>
</reference>
<dbReference type="SUPFAM" id="SSF53335">
    <property type="entry name" value="S-adenosyl-L-methionine-dependent methyltransferases"/>
    <property type="match status" value="1"/>
</dbReference>
<feature type="binding site" evidence="8">
    <location>
        <position position="50"/>
    </location>
    <ligand>
        <name>S-adenosyl-L-methionine</name>
        <dbReference type="ChEBI" id="CHEBI:59789"/>
    </ligand>
</feature>
<proteinExistence type="inferred from homology"/>
<dbReference type="InterPro" id="IPR029063">
    <property type="entry name" value="SAM-dependent_MTases_sf"/>
</dbReference>